<evidence type="ECO:0000313" key="1">
    <source>
        <dbReference type="EMBL" id="GKX30750.1"/>
    </source>
</evidence>
<evidence type="ECO:0000313" key="2">
    <source>
        <dbReference type="Proteomes" id="UP001144256"/>
    </source>
</evidence>
<keyword evidence="2" id="KW-1185">Reference proteome</keyword>
<gene>
    <name evidence="1" type="ORF">SH1V18_32300</name>
</gene>
<proteinExistence type="predicted"/>
<comment type="caution">
    <text evidence="1">The sequence shown here is derived from an EMBL/GenBank/DDBJ whole genome shotgun (WGS) entry which is preliminary data.</text>
</comment>
<organism evidence="1 2">
    <name type="scientific">Vallitalea longa</name>
    <dbReference type="NCBI Taxonomy" id="2936439"/>
    <lineage>
        <taxon>Bacteria</taxon>
        <taxon>Bacillati</taxon>
        <taxon>Bacillota</taxon>
        <taxon>Clostridia</taxon>
        <taxon>Lachnospirales</taxon>
        <taxon>Vallitaleaceae</taxon>
        <taxon>Vallitalea</taxon>
    </lineage>
</organism>
<dbReference type="Gene3D" id="3.20.20.80">
    <property type="entry name" value="Glycosidases"/>
    <property type="match status" value="1"/>
</dbReference>
<name>A0A9W6DFM7_9FIRM</name>
<dbReference type="EMBL" id="BRLB01000011">
    <property type="protein sequence ID" value="GKX30750.1"/>
    <property type="molecule type" value="Genomic_DNA"/>
</dbReference>
<dbReference type="AlphaFoldDB" id="A0A9W6DFM7"/>
<sequence>MKEHIIFRSNDLKIKYYIKDLKVVIYNGNKEWNYVKSYKPHIEVESNDKMYEILFCDARDISHEEYRTGFGHGIRSTFSQFSIDKKDIDISFETNIWIDNTFNDVHFQFIPIKESKGIIKKVVWPGPFEFNKPDRDNYTVLPMMQGCIIPTGWNQKVENIEDGRYYTRDAYMPWWGQIEDNNGYIAIASTPWDGGYELDHPGEGYTNVYPYWEPSLGSIRYNRELIYRFLVDCDYNSLCKIYKDYVKKKGSFITLEEKNIRNSNVEKLIGSPIIHTNIYKHIVPESIFYDKENPSNNEELTTFSKRADQLKRLKSMGVEKAYVHLDGWGKMGYDNQHPDILPPCEKAGGFDGMKELTDTCKELDYIFATHDQYRDYYLDAETFDINQAVVDEKGDVDMEATWEGGKQAYLCTTFAPYYVKRNFEALKSRGIELRGSYLDVFSVVNLDECFHKEHKMSRRNCMCKRIECFNYVSSEGILTSSEEGCDWAIPYMNLVHHAPHALYPNIDKGNARGIPVPLLNLVYHDCIVIPWALTKSAWGIPESKDGFLYALLNGGVGYLGVDADKEEIGKNKIVCDLSTKVATCEMISHKFLDDTYNKQKTIFSDGTSIEVDFEKDDYIIGHCDL</sequence>
<dbReference type="RefSeq" id="WP_281817214.1">
    <property type="nucleotide sequence ID" value="NZ_BRLB01000011.1"/>
</dbReference>
<dbReference type="InterPro" id="IPR043751">
    <property type="entry name" value="DUF5696"/>
</dbReference>
<dbReference type="Proteomes" id="UP001144256">
    <property type="component" value="Unassembled WGS sequence"/>
</dbReference>
<dbReference type="Pfam" id="PF18952">
    <property type="entry name" value="DUF5696"/>
    <property type="match status" value="1"/>
</dbReference>
<accession>A0A9W6DFM7</accession>
<reference evidence="1" key="1">
    <citation type="submission" date="2022-06" db="EMBL/GenBank/DDBJ databases">
        <title>Vallitalea longa sp. nov., an anaerobic bacterium isolated from marine sediment.</title>
        <authorList>
            <person name="Hirano S."/>
            <person name="Terahara T."/>
            <person name="Mori K."/>
            <person name="Hamada M."/>
            <person name="Matsumoto R."/>
            <person name="Kobayashi T."/>
        </authorList>
    </citation>
    <scope>NUCLEOTIDE SEQUENCE</scope>
    <source>
        <strain evidence="1">SH18-1</strain>
    </source>
</reference>
<protein>
    <submittedName>
        <fullName evidence="1">Uncharacterized protein</fullName>
    </submittedName>
</protein>